<comment type="caution">
    <text evidence="2">The sequence shown here is derived from an EMBL/GenBank/DDBJ whole genome shotgun (WGS) entry which is preliminary data.</text>
</comment>
<name>A0A9W6V5A6_9ACTN</name>
<sequence length="189" mass="19635">MPLAGRTTDPGSEHLFMLCWGVAAFTIGCFLAFNLRGVVDRFVGFLAAQQAQSGRTAPPRGTSAFRVVGTVFVLMGGGLAVLGAAGVFSVDAGSLFTRNRDLGALTLLLPFLGLLALAGFWHRRGPLRAAWATGRAVLRFAAALYCLAVLALAACLTLGLFTLGAFVLALTVVTAAITLLSLPRRGPAT</sequence>
<proteinExistence type="predicted"/>
<accession>A0A9W6V5A6</accession>
<reference evidence="2" key="1">
    <citation type="submission" date="2023-02" db="EMBL/GenBank/DDBJ databases">
        <title>Kitasatospora phosalacinea NBRC 14627.</title>
        <authorList>
            <person name="Ichikawa N."/>
            <person name="Sato H."/>
            <person name="Tonouchi N."/>
        </authorList>
    </citation>
    <scope>NUCLEOTIDE SEQUENCE</scope>
    <source>
        <strain evidence="2">NBRC 14627</strain>
    </source>
</reference>
<protein>
    <submittedName>
        <fullName evidence="2">Uncharacterized protein</fullName>
    </submittedName>
</protein>
<keyword evidence="1" id="KW-0812">Transmembrane</keyword>
<feature type="transmembrane region" description="Helical" evidence="1">
    <location>
        <begin position="15"/>
        <end position="35"/>
    </location>
</feature>
<evidence type="ECO:0000256" key="1">
    <source>
        <dbReference type="SAM" id="Phobius"/>
    </source>
</evidence>
<evidence type="ECO:0000313" key="2">
    <source>
        <dbReference type="EMBL" id="GLW74103.1"/>
    </source>
</evidence>
<gene>
    <name evidence="2" type="ORF">Kpho02_64010</name>
</gene>
<feature type="transmembrane region" description="Helical" evidence="1">
    <location>
        <begin position="160"/>
        <end position="182"/>
    </location>
</feature>
<dbReference type="EMBL" id="BSSA01000031">
    <property type="protein sequence ID" value="GLW74103.1"/>
    <property type="molecule type" value="Genomic_DNA"/>
</dbReference>
<keyword evidence="1" id="KW-0472">Membrane</keyword>
<keyword evidence="1" id="KW-1133">Transmembrane helix</keyword>
<dbReference type="PROSITE" id="PS51257">
    <property type="entry name" value="PROKAR_LIPOPROTEIN"/>
    <property type="match status" value="1"/>
</dbReference>
<dbReference type="Proteomes" id="UP001165041">
    <property type="component" value="Unassembled WGS sequence"/>
</dbReference>
<organism evidence="2 3">
    <name type="scientific">Kitasatospora phosalacinea</name>
    <dbReference type="NCBI Taxonomy" id="2065"/>
    <lineage>
        <taxon>Bacteria</taxon>
        <taxon>Bacillati</taxon>
        <taxon>Actinomycetota</taxon>
        <taxon>Actinomycetes</taxon>
        <taxon>Kitasatosporales</taxon>
        <taxon>Streptomycetaceae</taxon>
        <taxon>Kitasatospora</taxon>
    </lineage>
</organism>
<evidence type="ECO:0000313" key="3">
    <source>
        <dbReference type="Proteomes" id="UP001165041"/>
    </source>
</evidence>
<dbReference type="AlphaFoldDB" id="A0A9W6V5A6"/>
<feature type="transmembrane region" description="Helical" evidence="1">
    <location>
        <begin position="64"/>
        <end position="90"/>
    </location>
</feature>
<feature type="transmembrane region" description="Helical" evidence="1">
    <location>
        <begin position="133"/>
        <end position="154"/>
    </location>
</feature>
<dbReference type="RefSeq" id="WP_285739716.1">
    <property type="nucleotide sequence ID" value="NZ_BSSA01000031.1"/>
</dbReference>
<feature type="transmembrane region" description="Helical" evidence="1">
    <location>
        <begin position="102"/>
        <end position="121"/>
    </location>
</feature>